<dbReference type="EMBL" id="CAJOBQ010002852">
    <property type="protein sequence ID" value="CAF4582316.1"/>
    <property type="molecule type" value="Genomic_DNA"/>
</dbReference>
<evidence type="ECO:0000313" key="2">
    <source>
        <dbReference type="Proteomes" id="UP000663862"/>
    </source>
</evidence>
<dbReference type="AlphaFoldDB" id="A0A821AKE6"/>
<dbReference type="Proteomes" id="UP000663862">
    <property type="component" value="Unassembled WGS sequence"/>
</dbReference>
<sequence length="79" mass="9418">MQIIHLSYEINLLKIHYSSFYQQSGSRYKHDHNYWLNYDFVMKTPKRRRLSSAYSDSIDSQLIFQSPCTYSSPKCGKTN</sequence>
<accession>A0A821AKE6</accession>
<name>A0A821AKE6_9BILA</name>
<organism evidence="1 2">
    <name type="scientific">Rotaria socialis</name>
    <dbReference type="NCBI Taxonomy" id="392032"/>
    <lineage>
        <taxon>Eukaryota</taxon>
        <taxon>Metazoa</taxon>
        <taxon>Spiralia</taxon>
        <taxon>Gnathifera</taxon>
        <taxon>Rotifera</taxon>
        <taxon>Eurotatoria</taxon>
        <taxon>Bdelloidea</taxon>
        <taxon>Philodinida</taxon>
        <taxon>Philodinidae</taxon>
        <taxon>Rotaria</taxon>
    </lineage>
</organism>
<evidence type="ECO:0000313" key="1">
    <source>
        <dbReference type="EMBL" id="CAF4582316.1"/>
    </source>
</evidence>
<gene>
    <name evidence="1" type="ORF">TSG867_LOCUS26652</name>
</gene>
<reference evidence="1" key="1">
    <citation type="submission" date="2021-02" db="EMBL/GenBank/DDBJ databases">
        <authorList>
            <person name="Nowell W R."/>
        </authorList>
    </citation>
    <scope>NUCLEOTIDE SEQUENCE</scope>
</reference>
<protein>
    <submittedName>
        <fullName evidence="1">Uncharacterized protein</fullName>
    </submittedName>
</protein>
<comment type="caution">
    <text evidence="1">The sequence shown here is derived from an EMBL/GenBank/DDBJ whole genome shotgun (WGS) entry which is preliminary data.</text>
</comment>
<proteinExistence type="predicted"/>